<keyword evidence="2" id="KW-1185">Reference proteome</keyword>
<dbReference type="EMBL" id="MU277205">
    <property type="protein sequence ID" value="KAI0063011.1"/>
    <property type="molecule type" value="Genomic_DNA"/>
</dbReference>
<protein>
    <submittedName>
        <fullName evidence="1">Uncharacterized protein</fullName>
    </submittedName>
</protein>
<proteinExistence type="predicted"/>
<accession>A0ACB8T4F8</accession>
<evidence type="ECO:0000313" key="2">
    <source>
        <dbReference type="Proteomes" id="UP000814140"/>
    </source>
</evidence>
<name>A0ACB8T4F8_9AGAM</name>
<reference evidence="1" key="1">
    <citation type="submission" date="2021-03" db="EMBL/GenBank/DDBJ databases">
        <authorList>
            <consortium name="DOE Joint Genome Institute"/>
            <person name="Ahrendt S."/>
            <person name="Looney B.P."/>
            <person name="Miyauchi S."/>
            <person name="Morin E."/>
            <person name="Drula E."/>
            <person name="Courty P.E."/>
            <person name="Chicoki N."/>
            <person name="Fauchery L."/>
            <person name="Kohler A."/>
            <person name="Kuo A."/>
            <person name="Labutti K."/>
            <person name="Pangilinan J."/>
            <person name="Lipzen A."/>
            <person name="Riley R."/>
            <person name="Andreopoulos W."/>
            <person name="He G."/>
            <person name="Johnson J."/>
            <person name="Barry K.W."/>
            <person name="Grigoriev I.V."/>
            <person name="Nagy L."/>
            <person name="Hibbett D."/>
            <person name="Henrissat B."/>
            <person name="Matheny P.B."/>
            <person name="Labbe J."/>
            <person name="Martin F."/>
        </authorList>
    </citation>
    <scope>NUCLEOTIDE SEQUENCE</scope>
    <source>
        <strain evidence="1">HHB10654</strain>
    </source>
</reference>
<reference evidence="1" key="2">
    <citation type="journal article" date="2022" name="New Phytol.">
        <title>Evolutionary transition to the ectomycorrhizal habit in the genomes of a hyperdiverse lineage of mushroom-forming fungi.</title>
        <authorList>
            <person name="Looney B."/>
            <person name="Miyauchi S."/>
            <person name="Morin E."/>
            <person name="Drula E."/>
            <person name="Courty P.E."/>
            <person name="Kohler A."/>
            <person name="Kuo A."/>
            <person name="LaButti K."/>
            <person name="Pangilinan J."/>
            <person name="Lipzen A."/>
            <person name="Riley R."/>
            <person name="Andreopoulos W."/>
            <person name="He G."/>
            <person name="Johnson J."/>
            <person name="Nolan M."/>
            <person name="Tritt A."/>
            <person name="Barry K.W."/>
            <person name="Grigoriev I.V."/>
            <person name="Nagy L.G."/>
            <person name="Hibbett D."/>
            <person name="Henrissat B."/>
            <person name="Matheny P.B."/>
            <person name="Labbe J."/>
            <person name="Martin F.M."/>
        </authorList>
    </citation>
    <scope>NUCLEOTIDE SEQUENCE</scope>
    <source>
        <strain evidence="1">HHB10654</strain>
    </source>
</reference>
<organism evidence="1 2">
    <name type="scientific">Artomyces pyxidatus</name>
    <dbReference type="NCBI Taxonomy" id="48021"/>
    <lineage>
        <taxon>Eukaryota</taxon>
        <taxon>Fungi</taxon>
        <taxon>Dikarya</taxon>
        <taxon>Basidiomycota</taxon>
        <taxon>Agaricomycotina</taxon>
        <taxon>Agaricomycetes</taxon>
        <taxon>Russulales</taxon>
        <taxon>Auriscalpiaceae</taxon>
        <taxon>Artomyces</taxon>
    </lineage>
</organism>
<dbReference type="Proteomes" id="UP000814140">
    <property type="component" value="Unassembled WGS sequence"/>
</dbReference>
<evidence type="ECO:0000313" key="1">
    <source>
        <dbReference type="EMBL" id="KAI0063011.1"/>
    </source>
</evidence>
<comment type="caution">
    <text evidence="1">The sequence shown here is derived from an EMBL/GenBank/DDBJ whole genome shotgun (WGS) entry which is preliminary data.</text>
</comment>
<sequence>MNLDRTLRLPPEVLAHVFMFSARYDPPCRISTRRAWDRRLRLGWIGVTHVCSRWRQIALAFPALWSRVDFVVGETWANEMFARSKMAPVIVSSMPITGHEFTARDARSISLHLSHIRRVCINAQCNGDFFHWLGSPAPMLNSIDVVAMQTRGYSPPILPASMFNHYAPHLQQLHLEGFCRFPWTSPVLTNIVVLELIDTPYSSQNEALDALARMLAIQSLALCRSFAPAARVVRARRLGLPSLRRLRLEGDVVDCIRLLKYLSLPSMAEIHLLCTAGEEGRDARGLFPVLGTHLEQSTVLHELTYDATSPALQVEVARYPPLPSKRADVTVKLVWDANPTVVTSFIQTSWYYLSPHCVRSVRLNIYPDPPAKRVLEIFGAMRGVERLVADRSISAVICVALATRIDGQDFFCPHLSWLALHDVPLEVLEMLHRVLHIRKGGGTELAELHIYVDLPSRKSVDSLRRIVPVVEWHLSEW</sequence>
<gene>
    <name evidence="1" type="ORF">BV25DRAFT_495662</name>
</gene>